<dbReference type="InterPro" id="IPR011645">
    <property type="entry name" value="HNOB_dom_associated"/>
</dbReference>
<keyword evidence="5" id="KW-0349">Heme</keyword>
<dbReference type="Gene3D" id="3.30.70.1230">
    <property type="entry name" value="Nucleotide cyclase"/>
    <property type="match status" value="1"/>
</dbReference>
<keyword evidence="8" id="KW-0408">Iron</keyword>
<dbReference type="InterPro" id="IPR038158">
    <property type="entry name" value="H-NOX_domain_sf"/>
</dbReference>
<keyword evidence="11" id="KW-0141">cGMP biosynthesis</keyword>
<comment type="subcellular location">
    <subcellularLocation>
        <location evidence="2">Cytoplasm</location>
    </subcellularLocation>
</comment>
<keyword evidence="21" id="KW-1185">Reference proteome</keyword>
<dbReference type="InterPro" id="IPR024096">
    <property type="entry name" value="NO_sig/Golgi_transp_ligand-bd"/>
</dbReference>
<evidence type="ECO:0000256" key="17">
    <source>
        <dbReference type="SAM" id="Coils"/>
    </source>
</evidence>
<feature type="signal peptide" evidence="18">
    <location>
        <begin position="1"/>
        <end position="22"/>
    </location>
</feature>
<dbReference type="GO" id="GO:0004383">
    <property type="term" value="F:guanylate cyclase activity"/>
    <property type="evidence" value="ECO:0007669"/>
    <property type="project" value="UniProtKB-EC"/>
</dbReference>
<feature type="chain" id="PRO_5044774741" description="Guanylate cyclase soluble subunit beta-1" evidence="18">
    <location>
        <begin position="23"/>
        <end position="605"/>
    </location>
</feature>
<evidence type="ECO:0000313" key="21">
    <source>
        <dbReference type="Proteomes" id="UP001634394"/>
    </source>
</evidence>
<protein>
    <recommendedName>
        <fullName evidence="13">Guanylate cyclase soluble subunit beta-1</fullName>
        <ecNumber evidence="3">4.6.1.2</ecNumber>
    </recommendedName>
    <alternativeName>
        <fullName evidence="14">Guanylate cyclase soluble subunit beta-3</fullName>
    </alternativeName>
    <alternativeName>
        <fullName evidence="15">Soluble guanylate cyclase small subunit</fullName>
    </alternativeName>
</protein>
<dbReference type="FunFam" id="3.90.1520.10:FF:000012">
    <property type="entry name" value="Chromosome undetermined SCAF14725, whole genome shotgun sequence"/>
    <property type="match status" value="1"/>
</dbReference>
<comment type="function">
    <text evidence="12">Mediates responses to nitric oxide (NO) by catalyzing the biosynthesis of the signaling molecule cGMP.</text>
</comment>
<keyword evidence="18" id="KW-0732">Signal</keyword>
<keyword evidence="9" id="KW-0342">GTP-binding</keyword>
<feature type="coiled-coil region" evidence="17">
    <location>
        <begin position="364"/>
        <end position="391"/>
    </location>
</feature>
<dbReference type="InterPro" id="IPR001054">
    <property type="entry name" value="A/G_cyclase"/>
</dbReference>
<dbReference type="Pfam" id="PF00211">
    <property type="entry name" value="Guanylate_cyc"/>
    <property type="match status" value="1"/>
</dbReference>
<dbReference type="GO" id="GO:0005737">
    <property type="term" value="C:cytoplasm"/>
    <property type="evidence" value="ECO:0007669"/>
    <property type="project" value="UniProtKB-SubCell"/>
</dbReference>
<evidence type="ECO:0000256" key="9">
    <source>
        <dbReference type="ARBA" id="ARBA00023134"/>
    </source>
</evidence>
<dbReference type="AlphaFoldDB" id="A0ABD3X3J6"/>
<dbReference type="FunFam" id="3.30.70.1230:FF:000005">
    <property type="entry name" value="Guanylate cyclase soluble subunit beta-1"/>
    <property type="match status" value="1"/>
</dbReference>
<dbReference type="CDD" id="cd07302">
    <property type="entry name" value="CHD"/>
    <property type="match status" value="1"/>
</dbReference>
<evidence type="ECO:0000256" key="4">
    <source>
        <dbReference type="ARBA" id="ARBA00022490"/>
    </source>
</evidence>
<comment type="caution">
    <text evidence="20">The sequence shown here is derived from an EMBL/GenBank/DDBJ whole genome shotgun (WGS) entry which is preliminary data.</text>
</comment>
<dbReference type="PANTHER" id="PTHR45655">
    <property type="entry name" value="GUANYLATE CYCLASE SOLUBLE SUBUNIT BETA-2"/>
    <property type="match status" value="1"/>
</dbReference>
<dbReference type="GO" id="GO:0005525">
    <property type="term" value="F:GTP binding"/>
    <property type="evidence" value="ECO:0007669"/>
    <property type="project" value="UniProtKB-KW"/>
</dbReference>
<dbReference type="InterPro" id="IPR042463">
    <property type="entry name" value="HNOB_dom_associated_sf"/>
</dbReference>
<evidence type="ECO:0000256" key="12">
    <source>
        <dbReference type="ARBA" id="ARBA00037442"/>
    </source>
</evidence>
<comment type="cofactor">
    <cofactor evidence="1">
        <name>heme</name>
        <dbReference type="ChEBI" id="CHEBI:30413"/>
    </cofactor>
</comment>
<dbReference type="EC" id="4.6.1.2" evidence="3"/>
<evidence type="ECO:0000313" key="20">
    <source>
        <dbReference type="EMBL" id="KAL3880809.1"/>
    </source>
</evidence>
<evidence type="ECO:0000256" key="18">
    <source>
        <dbReference type="SAM" id="SignalP"/>
    </source>
</evidence>
<dbReference type="SUPFAM" id="SSF55073">
    <property type="entry name" value="Nucleotide cyclase"/>
    <property type="match status" value="1"/>
</dbReference>
<evidence type="ECO:0000256" key="10">
    <source>
        <dbReference type="ARBA" id="ARBA00023239"/>
    </source>
</evidence>
<dbReference type="PANTHER" id="PTHR45655:SF2">
    <property type="entry name" value="GUANYLATE CYCLASE SOLUBLE SUBUNIT BETA-1"/>
    <property type="match status" value="1"/>
</dbReference>
<dbReference type="Pfam" id="PF07700">
    <property type="entry name" value="HNOB"/>
    <property type="match status" value="1"/>
</dbReference>
<keyword evidence="10 16" id="KW-0456">Lyase</keyword>
<dbReference type="EMBL" id="JBJQND010000004">
    <property type="protein sequence ID" value="KAL3880809.1"/>
    <property type="molecule type" value="Genomic_DNA"/>
</dbReference>
<dbReference type="Gene3D" id="3.30.450.260">
    <property type="entry name" value="Haem NO binding associated domain"/>
    <property type="match status" value="1"/>
</dbReference>
<evidence type="ECO:0000256" key="14">
    <source>
        <dbReference type="ARBA" id="ARBA00041698"/>
    </source>
</evidence>
<dbReference type="SMART" id="SM00044">
    <property type="entry name" value="CYCc"/>
    <property type="match status" value="1"/>
</dbReference>
<dbReference type="GO" id="GO:0046872">
    <property type="term" value="F:metal ion binding"/>
    <property type="evidence" value="ECO:0007669"/>
    <property type="project" value="UniProtKB-KW"/>
</dbReference>
<keyword evidence="17" id="KW-0175">Coiled coil</keyword>
<accession>A0ABD3X3J6</accession>
<feature type="domain" description="Guanylate cyclase" evidence="19">
    <location>
        <begin position="419"/>
        <end position="551"/>
    </location>
</feature>
<dbReference type="InterPro" id="IPR018297">
    <property type="entry name" value="A/G_cyclase_CS"/>
</dbReference>
<evidence type="ECO:0000256" key="2">
    <source>
        <dbReference type="ARBA" id="ARBA00004496"/>
    </source>
</evidence>
<dbReference type="Proteomes" id="UP001634394">
    <property type="component" value="Unassembled WGS sequence"/>
</dbReference>
<evidence type="ECO:0000256" key="16">
    <source>
        <dbReference type="RuleBase" id="RU000405"/>
    </source>
</evidence>
<dbReference type="SUPFAM" id="SSF111126">
    <property type="entry name" value="Ligand-binding domain in the NO signalling and Golgi transport"/>
    <property type="match status" value="1"/>
</dbReference>
<dbReference type="PROSITE" id="PS50125">
    <property type="entry name" value="GUANYLATE_CYCLASE_2"/>
    <property type="match status" value="1"/>
</dbReference>
<dbReference type="Gene3D" id="3.90.1520.10">
    <property type="entry name" value="H-NOX domain"/>
    <property type="match status" value="1"/>
</dbReference>
<dbReference type="Pfam" id="PF07701">
    <property type="entry name" value="HNOBA"/>
    <property type="match status" value="1"/>
</dbReference>
<evidence type="ECO:0000256" key="15">
    <source>
        <dbReference type="ARBA" id="ARBA00043208"/>
    </source>
</evidence>
<evidence type="ECO:0000256" key="13">
    <source>
        <dbReference type="ARBA" id="ARBA00039698"/>
    </source>
</evidence>
<sequence length="605" mass="68541">MLTANLTVPIAILKFLISLFLTDDWQRASLQMDGNFLARLIYDDEMTYDLVGAASEVLGKPASQILEMFGVYFFEFCQVSGYGTILNVLGGTTRDFLQNLDALHDHLATIYPGMRAPSFRCTHREDDGALILHYYSERPGLENIVIGIVKAVARIVHRSEVEVEVLPFKDNEARDHVQLVITETSTKPTDNLSNETETCEHILSPEQKISPATFCRAFPFHILFDRNMTIIQAGTSIMRVIPETADENTRVDEIFEMIRPHMDFEFSNILSHINTVFVLRMHMMVLKGDSKIHEDVHETTSMRLKGQMIYVEETDCILFMCSPNLTSLDELQRRGLYLSDIPLHDATRELVLLSEQFDAEYKLTQRLEVLTDKLGQKLRELEDEKKKTDRLMYSVLPTSVANELRHDRAVPARKYEDVTILFSGIVGFSKFCANNSDSNGAMKIVELLNTICTKFDDNLIKHPKVFKVETVGDKYMAVSGLPEVCDDHARCIARLALDMMDISKDLRNPNGHLIEITIGIHSGEVVTGVIGKRMPRYCLFGNTVNLTSRAETTGVKGRINVSQFAYNIYSKRLADIAACFQEQSCLILGLLQCTYYIACRLLLTE</sequence>
<keyword evidence="6" id="KW-0479">Metal-binding</keyword>
<evidence type="ECO:0000256" key="6">
    <source>
        <dbReference type="ARBA" id="ARBA00022723"/>
    </source>
</evidence>
<evidence type="ECO:0000256" key="3">
    <source>
        <dbReference type="ARBA" id="ARBA00012202"/>
    </source>
</evidence>
<evidence type="ECO:0000256" key="5">
    <source>
        <dbReference type="ARBA" id="ARBA00022617"/>
    </source>
</evidence>
<dbReference type="InterPro" id="IPR029787">
    <property type="entry name" value="Nucleotide_cyclase"/>
</dbReference>
<keyword evidence="7" id="KW-0547">Nucleotide-binding</keyword>
<dbReference type="PROSITE" id="PS00452">
    <property type="entry name" value="GUANYLATE_CYCLASE_1"/>
    <property type="match status" value="1"/>
</dbReference>
<comment type="similarity">
    <text evidence="16">Belongs to the adenylyl cyclase class-4/guanylyl cyclase family.</text>
</comment>
<evidence type="ECO:0000259" key="19">
    <source>
        <dbReference type="PROSITE" id="PS50125"/>
    </source>
</evidence>
<proteinExistence type="inferred from homology"/>
<evidence type="ECO:0000256" key="7">
    <source>
        <dbReference type="ARBA" id="ARBA00022741"/>
    </source>
</evidence>
<evidence type="ECO:0000256" key="11">
    <source>
        <dbReference type="ARBA" id="ARBA00023293"/>
    </source>
</evidence>
<keyword evidence="4" id="KW-0963">Cytoplasm</keyword>
<evidence type="ECO:0000256" key="8">
    <source>
        <dbReference type="ARBA" id="ARBA00023004"/>
    </source>
</evidence>
<organism evidence="20 21">
    <name type="scientific">Sinanodonta woodiana</name>
    <name type="common">Chinese pond mussel</name>
    <name type="synonym">Anodonta woodiana</name>
    <dbReference type="NCBI Taxonomy" id="1069815"/>
    <lineage>
        <taxon>Eukaryota</taxon>
        <taxon>Metazoa</taxon>
        <taxon>Spiralia</taxon>
        <taxon>Lophotrochozoa</taxon>
        <taxon>Mollusca</taxon>
        <taxon>Bivalvia</taxon>
        <taxon>Autobranchia</taxon>
        <taxon>Heteroconchia</taxon>
        <taxon>Palaeoheterodonta</taxon>
        <taxon>Unionida</taxon>
        <taxon>Unionoidea</taxon>
        <taxon>Unionidae</taxon>
        <taxon>Unioninae</taxon>
        <taxon>Sinanodonta</taxon>
    </lineage>
</organism>
<dbReference type="FunFam" id="3.30.450.260:FF:000002">
    <property type="entry name" value="guanylate cyclase soluble subunit alpha-2"/>
    <property type="match status" value="1"/>
</dbReference>
<reference evidence="20 21" key="1">
    <citation type="submission" date="2024-11" db="EMBL/GenBank/DDBJ databases">
        <title>Chromosome-level genome assembly of the freshwater bivalve Anodonta woodiana.</title>
        <authorList>
            <person name="Chen X."/>
        </authorList>
    </citation>
    <scope>NUCLEOTIDE SEQUENCE [LARGE SCALE GENOMIC DNA]</scope>
    <source>
        <strain evidence="20">MN2024</strain>
        <tissue evidence="20">Gills</tissue>
    </source>
</reference>
<evidence type="ECO:0000256" key="1">
    <source>
        <dbReference type="ARBA" id="ARBA00001971"/>
    </source>
</evidence>
<dbReference type="Gene3D" id="6.10.250.780">
    <property type="match status" value="1"/>
</dbReference>
<gene>
    <name evidence="20" type="ORF">ACJMK2_033016</name>
</gene>
<dbReference type="InterPro" id="IPR011644">
    <property type="entry name" value="Heme_NO-bd"/>
</dbReference>
<name>A0ABD3X3J6_SINWO</name>